<gene>
    <name evidence="1" type="ORF">METZ01_LOCUS44392</name>
</gene>
<feature type="non-terminal residue" evidence="1">
    <location>
        <position position="1"/>
    </location>
</feature>
<organism evidence="1">
    <name type="scientific">marine metagenome</name>
    <dbReference type="NCBI Taxonomy" id="408172"/>
    <lineage>
        <taxon>unclassified sequences</taxon>
        <taxon>metagenomes</taxon>
        <taxon>ecological metagenomes</taxon>
    </lineage>
</organism>
<protein>
    <submittedName>
        <fullName evidence="1">Uncharacterized protein</fullName>
    </submittedName>
</protein>
<proteinExistence type="predicted"/>
<name>A0A381RKR3_9ZZZZ</name>
<reference evidence="1" key="1">
    <citation type="submission" date="2018-05" db="EMBL/GenBank/DDBJ databases">
        <authorList>
            <person name="Lanie J.A."/>
            <person name="Ng W.-L."/>
            <person name="Kazmierczak K.M."/>
            <person name="Andrzejewski T.M."/>
            <person name="Davidsen T.M."/>
            <person name="Wayne K.J."/>
            <person name="Tettelin H."/>
            <person name="Glass J.I."/>
            <person name="Rusch D."/>
            <person name="Podicherti R."/>
            <person name="Tsui H.-C.T."/>
            <person name="Winkler M.E."/>
        </authorList>
    </citation>
    <scope>NUCLEOTIDE SEQUENCE</scope>
</reference>
<dbReference type="AlphaFoldDB" id="A0A381RKR3"/>
<accession>A0A381RKR3</accession>
<dbReference type="EMBL" id="UINC01001983">
    <property type="protein sequence ID" value="SUZ91538.1"/>
    <property type="molecule type" value="Genomic_DNA"/>
</dbReference>
<sequence>FFPTARPYFSDYRFSSYRGIASTWAHEINQVAIWLDITNPQDDLGESPG</sequence>
<evidence type="ECO:0000313" key="1">
    <source>
        <dbReference type="EMBL" id="SUZ91538.1"/>
    </source>
</evidence>